<protein>
    <submittedName>
        <fullName evidence="2 3">Uncharacterized protein</fullName>
    </submittedName>
</protein>
<reference evidence="2" key="3">
    <citation type="submission" date="2011-03" db="EMBL/GenBank/DDBJ databases">
        <title>Annotation of Magnaporthe poae ATCC 64411.</title>
        <authorList>
            <person name="Ma L.-J."/>
            <person name="Dead R."/>
            <person name="Young S.K."/>
            <person name="Zeng Q."/>
            <person name="Gargeya S."/>
            <person name="Fitzgerald M."/>
            <person name="Haas B."/>
            <person name="Abouelleil A."/>
            <person name="Alvarado L."/>
            <person name="Arachchi H.M."/>
            <person name="Berlin A."/>
            <person name="Brown A."/>
            <person name="Chapman S.B."/>
            <person name="Chen Z."/>
            <person name="Dunbar C."/>
            <person name="Freedman E."/>
            <person name="Gearin G."/>
            <person name="Gellesch M."/>
            <person name="Goldberg J."/>
            <person name="Griggs A."/>
            <person name="Gujja S."/>
            <person name="Heiman D."/>
            <person name="Howarth C."/>
            <person name="Larson L."/>
            <person name="Lui A."/>
            <person name="MacDonald P.J.P."/>
            <person name="Mehta T."/>
            <person name="Montmayeur A."/>
            <person name="Murphy C."/>
            <person name="Neiman D."/>
            <person name="Pearson M."/>
            <person name="Priest M."/>
            <person name="Roberts A."/>
            <person name="Saif S."/>
            <person name="Shea T."/>
            <person name="Shenoy N."/>
            <person name="Sisk P."/>
            <person name="Stolte C."/>
            <person name="Sykes S."/>
            <person name="Yandava C."/>
            <person name="Wortman J."/>
            <person name="Nusbaum C."/>
            <person name="Birren B."/>
        </authorList>
    </citation>
    <scope>NUCLEOTIDE SEQUENCE</scope>
    <source>
        <strain evidence="2">ATCC 64411</strain>
    </source>
</reference>
<evidence type="ECO:0000256" key="1">
    <source>
        <dbReference type="SAM" id="MobiDB-lite"/>
    </source>
</evidence>
<dbReference type="VEuPathDB" id="FungiDB:MAPG_06344"/>
<accession>A0A0C4E1S5</accession>
<evidence type="ECO:0000313" key="2">
    <source>
        <dbReference type="EMBL" id="KLU87344.1"/>
    </source>
</evidence>
<dbReference type="EMBL" id="GL876970">
    <property type="protein sequence ID" value="KLU87344.1"/>
    <property type="molecule type" value="Genomic_DNA"/>
</dbReference>
<feature type="compositionally biased region" description="Low complexity" evidence="1">
    <location>
        <begin position="95"/>
        <end position="110"/>
    </location>
</feature>
<organism evidence="3 4">
    <name type="scientific">Magnaporthiopsis poae (strain ATCC 64411 / 73-15)</name>
    <name type="common">Kentucky bluegrass fungus</name>
    <name type="synonym">Magnaporthe poae</name>
    <dbReference type="NCBI Taxonomy" id="644358"/>
    <lineage>
        <taxon>Eukaryota</taxon>
        <taxon>Fungi</taxon>
        <taxon>Dikarya</taxon>
        <taxon>Ascomycota</taxon>
        <taxon>Pezizomycotina</taxon>
        <taxon>Sordariomycetes</taxon>
        <taxon>Sordariomycetidae</taxon>
        <taxon>Magnaporthales</taxon>
        <taxon>Magnaporthaceae</taxon>
        <taxon>Magnaporthiopsis</taxon>
    </lineage>
</organism>
<reference evidence="2" key="2">
    <citation type="submission" date="2010-05" db="EMBL/GenBank/DDBJ databases">
        <title>The Genome Sequence of Magnaporthe poae strain ATCC 64411.</title>
        <authorList>
            <consortium name="The Broad Institute Genome Sequencing Platform"/>
            <consortium name="Broad Institute Genome Sequencing Center for Infectious Disease"/>
            <person name="Ma L.-J."/>
            <person name="Dead R."/>
            <person name="Young S."/>
            <person name="Zeng Q."/>
            <person name="Koehrsen M."/>
            <person name="Alvarado L."/>
            <person name="Berlin A."/>
            <person name="Chapman S.B."/>
            <person name="Chen Z."/>
            <person name="Freedman E."/>
            <person name="Gellesch M."/>
            <person name="Goldberg J."/>
            <person name="Griggs A."/>
            <person name="Gujja S."/>
            <person name="Heilman E.R."/>
            <person name="Heiman D."/>
            <person name="Hepburn T."/>
            <person name="Howarth C."/>
            <person name="Jen D."/>
            <person name="Larson L."/>
            <person name="Mehta T."/>
            <person name="Neiman D."/>
            <person name="Pearson M."/>
            <person name="Roberts A."/>
            <person name="Saif S."/>
            <person name="Shea T."/>
            <person name="Shenoy N."/>
            <person name="Sisk P."/>
            <person name="Stolte C."/>
            <person name="Sykes S."/>
            <person name="Walk T."/>
            <person name="White J."/>
            <person name="Yandava C."/>
            <person name="Haas B."/>
            <person name="Nusbaum C."/>
            <person name="Birren B."/>
        </authorList>
    </citation>
    <scope>NUCLEOTIDE SEQUENCE</scope>
    <source>
        <strain evidence="2">ATCC 64411</strain>
    </source>
</reference>
<gene>
    <name evidence="2" type="ORF">MAPG_06344</name>
</gene>
<evidence type="ECO:0000313" key="4">
    <source>
        <dbReference type="Proteomes" id="UP000011715"/>
    </source>
</evidence>
<dbReference type="Proteomes" id="UP000011715">
    <property type="component" value="Unassembled WGS sequence"/>
</dbReference>
<reference evidence="3" key="5">
    <citation type="submission" date="2015-06" db="UniProtKB">
        <authorList>
            <consortium name="EnsemblFungi"/>
        </authorList>
    </citation>
    <scope>IDENTIFICATION</scope>
    <source>
        <strain evidence="3">ATCC 64411</strain>
    </source>
</reference>
<reference evidence="3" key="4">
    <citation type="journal article" date="2015" name="G3 (Bethesda)">
        <title>Genome sequences of three phytopathogenic species of the Magnaporthaceae family of fungi.</title>
        <authorList>
            <person name="Okagaki L.H."/>
            <person name="Nunes C.C."/>
            <person name="Sailsbery J."/>
            <person name="Clay B."/>
            <person name="Brown D."/>
            <person name="John T."/>
            <person name="Oh Y."/>
            <person name="Young N."/>
            <person name="Fitzgerald M."/>
            <person name="Haas B.J."/>
            <person name="Zeng Q."/>
            <person name="Young S."/>
            <person name="Adiconis X."/>
            <person name="Fan L."/>
            <person name="Levin J.Z."/>
            <person name="Mitchell T.K."/>
            <person name="Okubara P.A."/>
            <person name="Farman M.L."/>
            <person name="Kohn L.M."/>
            <person name="Birren B."/>
            <person name="Ma L.-J."/>
            <person name="Dean R.A."/>
        </authorList>
    </citation>
    <scope>NUCLEOTIDE SEQUENCE</scope>
    <source>
        <strain evidence="3">ATCC 64411 / 73-15</strain>
    </source>
</reference>
<dbReference type="EnsemblFungi" id="MAPG_06344T0">
    <property type="protein sequence ID" value="MAPG_06344T0"/>
    <property type="gene ID" value="MAPG_06344"/>
</dbReference>
<dbReference type="AlphaFoldDB" id="A0A0C4E1S5"/>
<keyword evidence="4" id="KW-1185">Reference proteome</keyword>
<sequence length="166" mass="17231">MNAPVHWQLHAQMEGRRMQSQQALGQQRLIPMPAAIPRGLVGLPMQHRPGQQPSGTPAYSTPAALTQDAFPGMMNMGQSQGHMPPNGQDAGYVNPLSTSGPSDTSSSSPMGPVPPVEAGAPFPGPGSSTPLFSQHLPPVVGGLDDNPFERPGPASAANAAVNWSQN</sequence>
<dbReference type="EMBL" id="ADBL01001537">
    <property type="status" value="NOT_ANNOTATED_CDS"/>
    <property type="molecule type" value="Genomic_DNA"/>
</dbReference>
<name>A0A0C4E1S5_MAGP6</name>
<proteinExistence type="predicted"/>
<reference evidence="4" key="1">
    <citation type="submission" date="2010-05" db="EMBL/GenBank/DDBJ databases">
        <title>The genome sequence of Magnaporthe poae strain ATCC 64411.</title>
        <authorList>
            <person name="Ma L.-J."/>
            <person name="Dead R."/>
            <person name="Young S."/>
            <person name="Zeng Q."/>
            <person name="Koehrsen M."/>
            <person name="Alvarado L."/>
            <person name="Berlin A."/>
            <person name="Chapman S.B."/>
            <person name="Chen Z."/>
            <person name="Freedman E."/>
            <person name="Gellesch M."/>
            <person name="Goldberg J."/>
            <person name="Griggs A."/>
            <person name="Gujja S."/>
            <person name="Heilman E.R."/>
            <person name="Heiman D."/>
            <person name="Hepburn T."/>
            <person name="Howarth C."/>
            <person name="Jen D."/>
            <person name="Larson L."/>
            <person name="Mehta T."/>
            <person name="Neiman D."/>
            <person name="Pearson M."/>
            <person name="Roberts A."/>
            <person name="Saif S."/>
            <person name="Shea T."/>
            <person name="Shenoy N."/>
            <person name="Sisk P."/>
            <person name="Stolte C."/>
            <person name="Sykes S."/>
            <person name="Walk T."/>
            <person name="White J."/>
            <person name="Yandava C."/>
            <person name="Haas B."/>
            <person name="Nusbaum C."/>
            <person name="Birren B."/>
        </authorList>
    </citation>
    <scope>NUCLEOTIDE SEQUENCE [LARGE SCALE GENOMIC DNA]</scope>
    <source>
        <strain evidence="4">ATCC 64411 / 73-15</strain>
    </source>
</reference>
<feature type="region of interest" description="Disordered" evidence="1">
    <location>
        <begin position="69"/>
        <end position="166"/>
    </location>
</feature>
<evidence type="ECO:0000313" key="3">
    <source>
        <dbReference type="EnsemblFungi" id="MAPG_06344T0"/>
    </source>
</evidence>